<keyword evidence="3" id="KW-1185">Reference proteome</keyword>
<dbReference type="GO" id="GO:0030686">
    <property type="term" value="C:90S preribosome"/>
    <property type="evidence" value="ECO:0007669"/>
    <property type="project" value="TreeGrafter"/>
</dbReference>
<dbReference type="OrthoDB" id="360653at2759"/>
<reference evidence="2" key="1">
    <citation type="submission" date="2021-02" db="EMBL/GenBank/DDBJ databases">
        <authorList>
            <person name="Nowell W R."/>
        </authorList>
    </citation>
    <scope>NUCLEOTIDE SEQUENCE</scope>
    <source>
        <strain evidence="2">Ploen Becks lab</strain>
    </source>
</reference>
<dbReference type="GO" id="GO:0032040">
    <property type="term" value="C:small-subunit processome"/>
    <property type="evidence" value="ECO:0007669"/>
    <property type="project" value="TreeGrafter"/>
</dbReference>
<comment type="caution">
    <text evidence="2">The sequence shown here is derived from an EMBL/GenBank/DDBJ whole genome shotgun (WGS) entry which is preliminary data.</text>
</comment>
<evidence type="ECO:0000313" key="2">
    <source>
        <dbReference type="EMBL" id="CAF1131067.1"/>
    </source>
</evidence>
<accession>A0A814RA42</accession>
<organism evidence="2 3">
    <name type="scientific">Brachionus calyciflorus</name>
    <dbReference type="NCBI Taxonomy" id="104777"/>
    <lineage>
        <taxon>Eukaryota</taxon>
        <taxon>Metazoa</taxon>
        <taxon>Spiralia</taxon>
        <taxon>Gnathifera</taxon>
        <taxon>Rotifera</taxon>
        <taxon>Eurotatoria</taxon>
        <taxon>Monogononta</taxon>
        <taxon>Pseudotrocha</taxon>
        <taxon>Ploima</taxon>
        <taxon>Brachionidae</taxon>
        <taxon>Brachionus</taxon>
    </lineage>
</organism>
<gene>
    <name evidence="2" type="ORF">OXX778_LOCUS22476</name>
</gene>
<dbReference type="Proteomes" id="UP000663879">
    <property type="component" value="Unassembled WGS sequence"/>
</dbReference>
<sequence>LLCHHDSNVLKSSLSCLYTYQYDYLKPYQENLERLLDSKHFRHELIVFSLDESSGVIHNDHRKKYYQF</sequence>
<protein>
    <recommendedName>
        <fullName evidence="1">U3 small nucleolar RNA-associated protein 20 N-terminal domain-containing protein</fullName>
    </recommendedName>
</protein>
<dbReference type="PANTHER" id="PTHR17695">
    <property type="entry name" value="SMALL SUBUNIT PROCESSOME COMPONENT 20 HOMOLOG"/>
    <property type="match status" value="1"/>
</dbReference>
<evidence type="ECO:0000259" key="1">
    <source>
        <dbReference type="Pfam" id="PF07539"/>
    </source>
</evidence>
<proteinExistence type="predicted"/>
<dbReference type="InterPro" id="IPR011430">
    <property type="entry name" value="UTP20_N"/>
</dbReference>
<evidence type="ECO:0000313" key="3">
    <source>
        <dbReference type="Proteomes" id="UP000663879"/>
    </source>
</evidence>
<dbReference type="PANTHER" id="PTHR17695:SF11">
    <property type="entry name" value="SMALL SUBUNIT PROCESSOME COMPONENT 20 HOMOLOG"/>
    <property type="match status" value="1"/>
</dbReference>
<dbReference type="AlphaFoldDB" id="A0A814RA42"/>
<name>A0A814RA42_9BILA</name>
<dbReference type="EMBL" id="CAJNOC010009611">
    <property type="protein sequence ID" value="CAF1131067.1"/>
    <property type="molecule type" value="Genomic_DNA"/>
</dbReference>
<dbReference type="InterPro" id="IPR052575">
    <property type="entry name" value="SSU_processome_comp_20"/>
</dbReference>
<dbReference type="Pfam" id="PF07539">
    <property type="entry name" value="UTP20_N"/>
    <property type="match status" value="1"/>
</dbReference>
<feature type="domain" description="U3 small nucleolar RNA-associated protein 20 N-terminal" evidence="1">
    <location>
        <begin position="1"/>
        <end position="64"/>
    </location>
</feature>
<feature type="non-terminal residue" evidence="2">
    <location>
        <position position="1"/>
    </location>
</feature>